<name>A0A516SMI7_9NEIS</name>
<dbReference type="InterPro" id="IPR046748">
    <property type="entry name" value="HipA_2"/>
</dbReference>
<sequence length="240" mass="26984">MPVQIIEILGPSEQGLSRPYLCRGEDDAFYYVKGKNTDRHSLWSEWTCGHLGMALGLPLPAFCVVDIPAELIVETPAAWRELGVGLAFGSRQYPGTSWFEPSFACRVPDKLKCDLLLFDWWVRNGDRLTTNPNLLWDSATASLVVIDHNRAFDADFDPSLFLKHHVFADIAPTIFDNLVGRAESATRLANLLAVFDSACDNVPEEWHWANAERDVPANFDTNAARARLARCSTPDFWRMV</sequence>
<dbReference type="Pfam" id="PF20613">
    <property type="entry name" value="HipA_2"/>
    <property type="match status" value="1"/>
</dbReference>
<dbReference type="KEGG" id="cari:FNU76_16925"/>
<dbReference type="RefSeq" id="WP_144280727.1">
    <property type="nucleotide sequence ID" value="NZ_CP041730.1"/>
</dbReference>
<dbReference type="OrthoDB" id="9786330at2"/>
<reference evidence="3" key="1">
    <citation type="submission" date="2019-07" db="EMBL/GenBank/DDBJ databases">
        <title>Chitinimonas sp. nov., isolated from Ny-Alesund, arctica soil.</title>
        <authorList>
            <person name="Xu Q."/>
            <person name="Peng F."/>
        </authorList>
    </citation>
    <scope>NUCLEOTIDE SEQUENCE [LARGE SCALE GENOMIC DNA]</scope>
    <source>
        <strain evidence="3">R3-44</strain>
    </source>
</reference>
<proteinExistence type="predicted"/>
<evidence type="ECO:0000313" key="2">
    <source>
        <dbReference type="EMBL" id="QDQ29366.1"/>
    </source>
</evidence>
<evidence type="ECO:0000313" key="3">
    <source>
        <dbReference type="Proteomes" id="UP000317550"/>
    </source>
</evidence>
<gene>
    <name evidence="2" type="ORF">FNU76_16925</name>
</gene>
<protein>
    <recommendedName>
        <fullName evidence="1">HipA-like kinase domain-containing protein</fullName>
    </recommendedName>
</protein>
<dbReference type="EMBL" id="CP041730">
    <property type="protein sequence ID" value="QDQ29366.1"/>
    <property type="molecule type" value="Genomic_DNA"/>
</dbReference>
<dbReference type="Proteomes" id="UP000317550">
    <property type="component" value="Chromosome"/>
</dbReference>
<evidence type="ECO:0000259" key="1">
    <source>
        <dbReference type="Pfam" id="PF20613"/>
    </source>
</evidence>
<organism evidence="2 3">
    <name type="scientific">Chitinimonas arctica</name>
    <dbReference type="NCBI Taxonomy" id="2594795"/>
    <lineage>
        <taxon>Bacteria</taxon>
        <taxon>Pseudomonadati</taxon>
        <taxon>Pseudomonadota</taxon>
        <taxon>Betaproteobacteria</taxon>
        <taxon>Neisseriales</taxon>
        <taxon>Chitinibacteraceae</taxon>
        <taxon>Chitinimonas</taxon>
    </lineage>
</organism>
<dbReference type="AlphaFoldDB" id="A0A516SMI7"/>
<feature type="domain" description="HipA-like kinase" evidence="1">
    <location>
        <begin position="5"/>
        <end position="239"/>
    </location>
</feature>
<keyword evidence="3" id="KW-1185">Reference proteome</keyword>
<accession>A0A516SMI7</accession>